<dbReference type="Gene3D" id="2.30.38.10">
    <property type="entry name" value="Luciferase, Domain 3"/>
    <property type="match status" value="1"/>
</dbReference>
<feature type="domain" description="AMP-binding enzyme C-terminal" evidence="4">
    <location>
        <begin position="432"/>
        <end position="507"/>
    </location>
</feature>
<comment type="caution">
    <text evidence="5">The sequence shown here is derived from an EMBL/GenBank/DDBJ whole genome shotgun (WGS) entry which is preliminary data.</text>
</comment>
<dbReference type="Gene3D" id="3.40.50.980">
    <property type="match status" value="2"/>
</dbReference>
<dbReference type="CDD" id="cd05911">
    <property type="entry name" value="Firefly_Luc_like"/>
    <property type="match status" value="1"/>
</dbReference>
<evidence type="ECO:0000313" key="5">
    <source>
        <dbReference type="EMBL" id="CAK8696020.1"/>
    </source>
</evidence>
<keyword evidence="6" id="KW-1185">Reference proteome</keyword>
<dbReference type="InterPro" id="IPR045851">
    <property type="entry name" value="AMP-bd_C_sf"/>
</dbReference>
<evidence type="ECO:0000256" key="2">
    <source>
        <dbReference type="ARBA" id="ARBA00022598"/>
    </source>
</evidence>
<reference evidence="5 6" key="1">
    <citation type="submission" date="2024-02" db="EMBL/GenBank/DDBJ databases">
        <authorList>
            <person name="Daric V."/>
            <person name="Darras S."/>
        </authorList>
    </citation>
    <scope>NUCLEOTIDE SEQUENCE [LARGE SCALE GENOMIC DNA]</scope>
</reference>
<accession>A0ABP0GWB1</accession>
<dbReference type="SUPFAM" id="SSF56801">
    <property type="entry name" value="Acetyl-CoA synthetase-like"/>
    <property type="match status" value="1"/>
</dbReference>
<name>A0ABP0GWB1_CLALP</name>
<protein>
    <submittedName>
        <fullName evidence="5">Uncharacterized protein</fullName>
    </submittedName>
</protein>
<dbReference type="InterPro" id="IPR000873">
    <property type="entry name" value="AMP-dep_synth/lig_dom"/>
</dbReference>
<dbReference type="Proteomes" id="UP001642483">
    <property type="component" value="Unassembled WGS sequence"/>
</dbReference>
<feature type="domain" description="AMP-dependent synthetase/ligase" evidence="3">
    <location>
        <begin position="24"/>
        <end position="381"/>
    </location>
</feature>
<dbReference type="EMBL" id="CAWYQH010000152">
    <property type="protein sequence ID" value="CAK8696020.1"/>
    <property type="molecule type" value="Genomic_DNA"/>
</dbReference>
<dbReference type="Pfam" id="PF00501">
    <property type="entry name" value="AMP-binding"/>
    <property type="match status" value="1"/>
</dbReference>
<gene>
    <name evidence="5" type="ORF">CVLEPA_LOCUS29214</name>
</gene>
<keyword evidence="2" id="KW-0436">Ligase</keyword>
<evidence type="ECO:0000256" key="1">
    <source>
        <dbReference type="ARBA" id="ARBA00006432"/>
    </source>
</evidence>
<dbReference type="Pfam" id="PF13193">
    <property type="entry name" value="AMP-binding_C"/>
    <property type="match status" value="1"/>
</dbReference>
<proteinExistence type="inferred from homology"/>
<dbReference type="PANTHER" id="PTHR24096">
    <property type="entry name" value="LONG-CHAIN-FATTY-ACID--COA LIGASE"/>
    <property type="match status" value="1"/>
</dbReference>
<comment type="similarity">
    <text evidence="1">Belongs to the ATP-dependent AMP-binding enzyme family.</text>
</comment>
<dbReference type="PANTHER" id="PTHR24096:SF149">
    <property type="entry name" value="AMP-BINDING DOMAIN-CONTAINING PROTEIN-RELATED"/>
    <property type="match status" value="1"/>
</dbReference>
<evidence type="ECO:0000313" key="6">
    <source>
        <dbReference type="Proteomes" id="UP001642483"/>
    </source>
</evidence>
<organism evidence="5 6">
    <name type="scientific">Clavelina lepadiformis</name>
    <name type="common">Light-bulb sea squirt</name>
    <name type="synonym">Ascidia lepadiformis</name>
    <dbReference type="NCBI Taxonomy" id="159417"/>
    <lineage>
        <taxon>Eukaryota</taxon>
        <taxon>Metazoa</taxon>
        <taxon>Chordata</taxon>
        <taxon>Tunicata</taxon>
        <taxon>Ascidiacea</taxon>
        <taxon>Aplousobranchia</taxon>
        <taxon>Clavelinidae</taxon>
        <taxon>Clavelina</taxon>
    </lineage>
</organism>
<evidence type="ECO:0000259" key="4">
    <source>
        <dbReference type="Pfam" id="PF13193"/>
    </source>
</evidence>
<dbReference type="Gene3D" id="3.30.300.30">
    <property type="match status" value="1"/>
</dbReference>
<dbReference type="InterPro" id="IPR025110">
    <property type="entry name" value="AMP-bd_C"/>
</dbReference>
<sequence>MILQSPWPTVNIPESNFGRYMLHFASRHGTSIALIDAETGRQITFKEFCNYVMKCSSSFVNSGLLKGDVIALCCSNTIEYPIILIAAACCGLAVVPCNPSHTADELERQMELTKPKMVIGDDAIWSKLSQLRDKVTSIKNVLCIERNSFCQSLTEYIRQGKTEDFPGKIELNVKNDPFILASSSGTTGLPKAVNLSQFIMTAITKVTDEPLNMSPEDLLYLVLPMFHAFAMMSIFAALFKGCTQVVSKRFAADNLFRAFEKYNITLFYCVPPMLISLNEHPKLTSYYTSRLRHVISAGAPLAESISLEIMQKMKTTVSQMWGLTEVCPVSMTTRECPVKSVGHLCANTSLKVLDLDTRKELGPNQSGELWLKGPQVILGYYKNPSANAECFDEDGWFRSGDIGYYDEKGNIFLIDRLKEIVKYKAFQVAPAELEGVLLSHPLIRDVAVVGIPDFEAGELPKAFVVRKSTTLTAEEIHTFLEGKVAKYKYLRGGVEFCDVIPKTGSGKILRRALKARGKL</sequence>
<evidence type="ECO:0000259" key="3">
    <source>
        <dbReference type="Pfam" id="PF00501"/>
    </source>
</evidence>